<dbReference type="RefSeq" id="WP_386195317.1">
    <property type="nucleotide sequence ID" value="NZ_JBHSBC010000045.1"/>
</dbReference>
<dbReference type="SMART" id="SM00862">
    <property type="entry name" value="Trans_reg_C"/>
    <property type="match status" value="1"/>
</dbReference>
<keyword evidence="8" id="KW-1185">Reference proteome</keyword>
<evidence type="ECO:0000256" key="1">
    <source>
        <dbReference type="ARBA" id="ARBA00005820"/>
    </source>
</evidence>
<dbReference type="InterPro" id="IPR019734">
    <property type="entry name" value="TPR_rpt"/>
</dbReference>
<feature type="domain" description="OmpR/PhoB-type" evidence="6">
    <location>
        <begin position="1"/>
        <end position="87"/>
    </location>
</feature>
<dbReference type="SUPFAM" id="SSF46894">
    <property type="entry name" value="C-terminal effector domain of the bipartite response regulators"/>
    <property type="match status" value="1"/>
</dbReference>
<dbReference type="Gene3D" id="1.25.40.10">
    <property type="entry name" value="Tetratricopeptide repeat domain"/>
    <property type="match status" value="3"/>
</dbReference>
<gene>
    <name evidence="7" type="ORF">ACFOYY_34415</name>
</gene>
<keyword evidence="3 5" id="KW-0238">DNA-binding</keyword>
<accession>A0ABV8FDE1</accession>
<protein>
    <submittedName>
        <fullName evidence="7">BTAD domain-containing putative transcriptional regulator</fullName>
    </submittedName>
</protein>
<dbReference type="InterPro" id="IPR016032">
    <property type="entry name" value="Sig_transdc_resp-reg_C-effctor"/>
</dbReference>
<dbReference type="PROSITE" id="PS51755">
    <property type="entry name" value="OMPR_PHOB"/>
    <property type="match status" value="1"/>
</dbReference>
<dbReference type="InterPro" id="IPR051677">
    <property type="entry name" value="AfsR-DnrI-RedD_regulator"/>
</dbReference>
<evidence type="ECO:0000256" key="4">
    <source>
        <dbReference type="ARBA" id="ARBA00023163"/>
    </source>
</evidence>
<keyword evidence="2" id="KW-0805">Transcription regulation</keyword>
<dbReference type="EMBL" id="JBHSBC010000045">
    <property type="protein sequence ID" value="MFC3985267.1"/>
    <property type="molecule type" value="Genomic_DNA"/>
</dbReference>
<dbReference type="InterPro" id="IPR011990">
    <property type="entry name" value="TPR-like_helical_dom_sf"/>
</dbReference>
<dbReference type="InterPro" id="IPR005158">
    <property type="entry name" value="BTAD"/>
</dbReference>
<evidence type="ECO:0000256" key="2">
    <source>
        <dbReference type="ARBA" id="ARBA00023015"/>
    </source>
</evidence>
<dbReference type="SMART" id="SM01043">
    <property type="entry name" value="BTAD"/>
    <property type="match status" value="1"/>
</dbReference>
<dbReference type="InterPro" id="IPR036388">
    <property type="entry name" value="WH-like_DNA-bd_sf"/>
</dbReference>
<dbReference type="SUPFAM" id="SSF48452">
    <property type="entry name" value="TPR-like"/>
    <property type="match status" value="2"/>
</dbReference>
<comment type="similarity">
    <text evidence="1">Belongs to the AfsR/DnrI/RedD regulatory family.</text>
</comment>
<dbReference type="Pfam" id="PF03704">
    <property type="entry name" value="BTAD"/>
    <property type="match status" value="1"/>
</dbReference>
<dbReference type="Gene3D" id="1.10.8.430">
    <property type="entry name" value="Helical domain of apoptotic protease-activating factors"/>
    <property type="match status" value="1"/>
</dbReference>
<sequence length="941" mass="100773">MRFGVLGPLLVLDGDRDLTPGPAKHRALLAALLLRPARPVAVVRLVDEVWDGRPPASAEAVLRVYVSALRKVVEGIRTVPGGYLLDVDPDRVDAHRFERLVAEATRAGEAGGRAEAAEGLRAALALWRGPALADVESDTLRRAHAVRLEELRLTTVEERVELDLALGRGARVTGELRALVAAYPLRERAWGQLITALGQAGRRSEALGAYQEARRLLVGELGLEPGEALREAHERVLAGTSTRAGQVPNETPNETPPDIADFTGREHVLDWIRRSVPDAAGAPVHLVLHGPAGVGKSAVAVHAATALDFPGGRLHASLGGRTPEAVLEDLLRSLGCQETAIPAGLDGRVRLYRSTVSGRRLLVVLDDAEREAQVRPLLPTGPGCLTLVTSRSPLHGLEAARARELGVFDRDESVAMLAGVAGRRRVEAEPRAAARIAELCGGLPLALRIAGSRLARRPGWTLEHLAGRLEDERGRLDELSAGDLAVRGSLALGYRALSDRERLLLRRLGALSAPDFAPWAASAVLGAPAEETLEALAGAGLLQARGLDPAGQERYGWHDLTRLYAAERLAAEEGPPAGVLAAAAPEILDRARRARTLLLPAEPGSGLTLARTAEQAAAAETALLRESARWLAAERRFLVATVADARRAGLDEAAWRLAFYLTPFFELGAHREDWRSAVEEGLRAVRRAGHRNGEALLLRSLADLHRVEGRLPEAAEALRRALGLAEPGEAARVRYRLGLVHLAGERLSEAQACFVACLAAFSAAGDRRGRADALRALGGLRRDGDLLSRSLEAYRELGDPRGEAAVSLDLAGLLLDTRRLREANERAEHGLGLARRLGDRLPEAAALTVLAGIALAEGRADVAGQNAREALETFREHGDRAGAARATLTLAEALLGLDEIDEAFDGVMRVMGEFDALGDRRGRAAAEELADEVRRRRGLRV</sequence>
<evidence type="ECO:0000259" key="6">
    <source>
        <dbReference type="PROSITE" id="PS51755"/>
    </source>
</evidence>
<dbReference type="Gene3D" id="1.10.10.10">
    <property type="entry name" value="Winged helix-like DNA-binding domain superfamily/Winged helix DNA-binding domain"/>
    <property type="match status" value="1"/>
</dbReference>
<dbReference type="InterPro" id="IPR027417">
    <property type="entry name" value="P-loop_NTPase"/>
</dbReference>
<evidence type="ECO:0000313" key="7">
    <source>
        <dbReference type="EMBL" id="MFC3985267.1"/>
    </source>
</evidence>
<dbReference type="SUPFAM" id="SSF52540">
    <property type="entry name" value="P-loop containing nucleoside triphosphate hydrolases"/>
    <property type="match status" value="1"/>
</dbReference>
<name>A0ABV8FDE1_9ACTN</name>
<keyword evidence="4" id="KW-0804">Transcription</keyword>
<comment type="caution">
    <text evidence="7">The sequence shown here is derived from an EMBL/GenBank/DDBJ whole genome shotgun (WGS) entry which is preliminary data.</text>
</comment>
<proteinExistence type="inferred from homology"/>
<dbReference type="InterPro" id="IPR001867">
    <property type="entry name" value="OmpR/PhoB-type_DNA-bd"/>
</dbReference>
<dbReference type="PANTHER" id="PTHR35807:SF1">
    <property type="entry name" value="TRANSCRIPTIONAL REGULATOR REDD"/>
    <property type="match status" value="1"/>
</dbReference>
<dbReference type="Proteomes" id="UP001595698">
    <property type="component" value="Unassembled WGS sequence"/>
</dbReference>
<evidence type="ECO:0000256" key="5">
    <source>
        <dbReference type="PROSITE-ProRule" id="PRU01091"/>
    </source>
</evidence>
<dbReference type="PANTHER" id="PTHR35807">
    <property type="entry name" value="TRANSCRIPTIONAL REGULATOR REDD-RELATED"/>
    <property type="match status" value="1"/>
</dbReference>
<dbReference type="SMART" id="SM00028">
    <property type="entry name" value="TPR"/>
    <property type="match status" value="3"/>
</dbReference>
<dbReference type="PRINTS" id="PR00364">
    <property type="entry name" value="DISEASERSIST"/>
</dbReference>
<organism evidence="7 8">
    <name type="scientific">Streptosporangium jomthongense</name>
    <dbReference type="NCBI Taxonomy" id="1193683"/>
    <lineage>
        <taxon>Bacteria</taxon>
        <taxon>Bacillati</taxon>
        <taxon>Actinomycetota</taxon>
        <taxon>Actinomycetes</taxon>
        <taxon>Streptosporangiales</taxon>
        <taxon>Streptosporangiaceae</taxon>
        <taxon>Streptosporangium</taxon>
    </lineage>
</organism>
<dbReference type="InterPro" id="IPR042197">
    <property type="entry name" value="Apaf_helical"/>
</dbReference>
<dbReference type="CDD" id="cd15831">
    <property type="entry name" value="BTAD"/>
    <property type="match status" value="1"/>
</dbReference>
<feature type="DNA-binding region" description="OmpR/PhoB-type" evidence="5">
    <location>
        <begin position="1"/>
        <end position="87"/>
    </location>
</feature>
<dbReference type="Pfam" id="PF00486">
    <property type="entry name" value="Trans_reg_C"/>
    <property type="match status" value="1"/>
</dbReference>
<dbReference type="Gene3D" id="3.40.50.300">
    <property type="entry name" value="P-loop containing nucleotide triphosphate hydrolases"/>
    <property type="match status" value="1"/>
</dbReference>
<evidence type="ECO:0000256" key="3">
    <source>
        <dbReference type="ARBA" id="ARBA00023125"/>
    </source>
</evidence>
<evidence type="ECO:0000313" key="8">
    <source>
        <dbReference type="Proteomes" id="UP001595698"/>
    </source>
</evidence>
<reference evidence="8" key="1">
    <citation type="journal article" date="2019" name="Int. J. Syst. Evol. Microbiol.">
        <title>The Global Catalogue of Microorganisms (GCM) 10K type strain sequencing project: providing services to taxonomists for standard genome sequencing and annotation.</title>
        <authorList>
            <consortium name="The Broad Institute Genomics Platform"/>
            <consortium name="The Broad Institute Genome Sequencing Center for Infectious Disease"/>
            <person name="Wu L."/>
            <person name="Ma J."/>
        </authorList>
    </citation>
    <scope>NUCLEOTIDE SEQUENCE [LARGE SCALE GENOMIC DNA]</scope>
    <source>
        <strain evidence="8">TBRC 7912</strain>
    </source>
</reference>